<evidence type="ECO:0000313" key="13">
    <source>
        <dbReference type="EMBL" id="CAE0097166.1"/>
    </source>
</evidence>
<evidence type="ECO:0000256" key="9">
    <source>
        <dbReference type="SAM" id="MobiDB-lite"/>
    </source>
</evidence>
<evidence type="ECO:0000256" key="5">
    <source>
        <dbReference type="ARBA" id="ARBA00022989"/>
    </source>
</evidence>
<accession>A0A7S3ERF1</accession>
<dbReference type="InterPro" id="IPR031649">
    <property type="entry name" value="GPHH_dom"/>
</dbReference>
<evidence type="ECO:0000256" key="8">
    <source>
        <dbReference type="ARBA" id="ARBA00023303"/>
    </source>
</evidence>
<reference evidence="13" key="1">
    <citation type="submission" date="2021-01" db="EMBL/GenBank/DDBJ databases">
        <authorList>
            <person name="Corre E."/>
            <person name="Pelletier E."/>
            <person name="Niang G."/>
            <person name="Scheremetjew M."/>
            <person name="Finn R."/>
            <person name="Kale V."/>
            <person name="Holt S."/>
            <person name="Cochrane G."/>
            <person name="Meng A."/>
            <person name="Brown T."/>
            <person name="Cohen L."/>
        </authorList>
    </citation>
    <scope>NUCLEOTIDE SEQUENCE</scope>
    <source>
        <strain evidence="13">CCMP281</strain>
    </source>
</reference>
<protein>
    <submittedName>
        <fullName evidence="13">Uncharacterized protein</fullName>
    </submittedName>
</protein>
<evidence type="ECO:0000256" key="7">
    <source>
        <dbReference type="ARBA" id="ARBA00023136"/>
    </source>
</evidence>
<dbReference type="InterPro" id="IPR043203">
    <property type="entry name" value="VGCC_Ca_Na"/>
</dbReference>
<keyword evidence="2" id="KW-0813">Transport</keyword>
<keyword evidence="6" id="KW-0406">Ion transport</keyword>
<dbReference type="GO" id="GO:0001518">
    <property type="term" value="C:voltage-gated sodium channel complex"/>
    <property type="evidence" value="ECO:0007669"/>
    <property type="project" value="TreeGrafter"/>
</dbReference>
<feature type="transmembrane region" description="Helical" evidence="10">
    <location>
        <begin position="387"/>
        <end position="411"/>
    </location>
</feature>
<feature type="domain" description="Ion transport" evidence="11">
    <location>
        <begin position="33"/>
        <end position="120"/>
    </location>
</feature>
<feature type="transmembrane region" description="Helical" evidence="10">
    <location>
        <begin position="207"/>
        <end position="229"/>
    </location>
</feature>
<dbReference type="Gene3D" id="1.10.287.70">
    <property type="match status" value="2"/>
</dbReference>
<feature type="domain" description="Voltage-dependent L-type calcium channel IQ-associated" evidence="12">
    <location>
        <begin position="433"/>
        <end position="469"/>
    </location>
</feature>
<feature type="domain" description="Ion transport" evidence="11">
    <location>
        <begin position="167"/>
        <end position="417"/>
    </location>
</feature>
<evidence type="ECO:0000259" key="11">
    <source>
        <dbReference type="Pfam" id="PF00520"/>
    </source>
</evidence>
<feature type="region of interest" description="Disordered" evidence="9">
    <location>
        <begin position="670"/>
        <end position="707"/>
    </location>
</feature>
<dbReference type="PANTHER" id="PTHR10037:SF62">
    <property type="entry name" value="SODIUM CHANNEL PROTEIN 60E"/>
    <property type="match status" value="1"/>
</dbReference>
<evidence type="ECO:0000256" key="2">
    <source>
        <dbReference type="ARBA" id="ARBA00022448"/>
    </source>
</evidence>
<evidence type="ECO:0000256" key="6">
    <source>
        <dbReference type="ARBA" id="ARBA00023065"/>
    </source>
</evidence>
<dbReference type="GO" id="GO:0005248">
    <property type="term" value="F:voltage-gated sodium channel activity"/>
    <property type="evidence" value="ECO:0007669"/>
    <property type="project" value="TreeGrafter"/>
</dbReference>
<evidence type="ECO:0000256" key="3">
    <source>
        <dbReference type="ARBA" id="ARBA00022692"/>
    </source>
</evidence>
<name>A0A7S3ERF1_9EUKA</name>
<dbReference type="SUPFAM" id="SSF81324">
    <property type="entry name" value="Voltage-gated potassium channels"/>
    <property type="match status" value="1"/>
</dbReference>
<organism evidence="13">
    <name type="scientific">Haptolina ericina</name>
    <dbReference type="NCBI Taxonomy" id="156174"/>
    <lineage>
        <taxon>Eukaryota</taxon>
        <taxon>Haptista</taxon>
        <taxon>Haptophyta</taxon>
        <taxon>Prymnesiophyceae</taxon>
        <taxon>Prymnesiales</taxon>
        <taxon>Prymnesiaceae</taxon>
        <taxon>Haptolina</taxon>
    </lineage>
</organism>
<evidence type="ECO:0000256" key="4">
    <source>
        <dbReference type="ARBA" id="ARBA00022737"/>
    </source>
</evidence>
<dbReference type="PANTHER" id="PTHR10037">
    <property type="entry name" value="VOLTAGE-GATED CATION CHANNEL CALCIUM AND SODIUM"/>
    <property type="match status" value="1"/>
</dbReference>
<dbReference type="Pfam" id="PF00520">
    <property type="entry name" value="Ion_trans"/>
    <property type="match status" value="2"/>
</dbReference>
<dbReference type="InterPro" id="IPR005821">
    <property type="entry name" value="Ion_trans_dom"/>
</dbReference>
<proteinExistence type="predicted"/>
<gene>
    <name evidence="13" type="ORF">HERI1096_LOCUS680</name>
</gene>
<dbReference type="AlphaFoldDB" id="A0A7S3ERF1"/>
<dbReference type="GO" id="GO:0022843">
    <property type="term" value="F:voltage-gated monoatomic cation channel activity"/>
    <property type="evidence" value="ECO:0007669"/>
    <property type="project" value="UniProtKB-ARBA"/>
</dbReference>
<dbReference type="Gene3D" id="1.20.120.350">
    <property type="entry name" value="Voltage-gated potassium channels. Chain C"/>
    <property type="match status" value="1"/>
</dbReference>
<keyword evidence="5 10" id="KW-1133">Transmembrane helix</keyword>
<keyword evidence="7 10" id="KW-0472">Membrane</keyword>
<keyword evidence="3 10" id="KW-0812">Transmembrane</keyword>
<feature type="compositionally biased region" description="Basic residues" evidence="9">
    <location>
        <begin position="697"/>
        <end position="707"/>
    </location>
</feature>
<dbReference type="Gene3D" id="1.10.238.10">
    <property type="entry name" value="EF-hand"/>
    <property type="match status" value="1"/>
</dbReference>
<evidence type="ECO:0000259" key="12">
    <source>
        <dbReference type="Pfam" id="PF16905"/>
    </source>
</evidence>
<evidence type="ECO:0000256" key="10">
    <source>
        <dbReference type="SAM" id="Phobius"/>
    </source>
</evidence>
<dbReference type="EMBL" id="HBHX01001179">
    <property type="protein sequence ID" value="CAE0097166.1"/>
    <property type="molecule type" value="Transcribed_RNA"/>
</dbReference>
<feature type="transmembrane region" description="Helical" evidence="10">
    <location>
        <begin position="289"/>
        <end position="314"/>
    </location>
</feature>
<keyword evidence="8" id="KW-0407">Ion channel</keyword>
<dbReference type="InterPro" id="IPR027359">
    <property type="entry name" value="Volt_channel_dom_sf"/>
</dbReference>
<sequence length="707" mass="78068">MPPDPTILTKAECIGAPLSASDAIGGAAGEDLRWANPSFGSFDNFGSGMQLLYIMSSADGWGDHMSLMMAATEPGTAPSRNDFSLMALFPLTWMFMGFTFAINLFIGVVVDNFSRMQREEDGSALMTHEQKQWVEAMKAVKGKRAAKSARPPSQPVRNCLYKLVQSNFFDTCITTVIVANIAGMTTDYWGIEQDETAMANYERMMSAFAVIYYVEAAVKLVGLGCGGYFSSPWCCFDFFLVCTSLLDQFASELLVQILPIPPMLLRVLRVLRILRILRLLKGARQLRDLLVTMMLSFPSLLNVGALLLIVTFIYSVLGVNLFTFVAHGDPDSGINDQRNFDSMGNTFLILLQCLTSDGWSELMTDAMKDEASGACSHADGDCGSVAAIPYFISFQVIGSFIFLNLIVAVILENFTSLYFVSPDLVSASDLELFSEAWAEFDPDATNYMALAKVPELLINLPRPLGVKGKTLEVARTLCYRLRVPQQNGCVAYHDLLEELIENNYFRTGADAFNEDTFKIMPERFTREVAILPPKIPPPEQPPRQRRMSQDLLGEKFMAPTAASNATIAEAFAFGKMYSAKTVFLASLDRARSRIKARKEREKLGWFASTMKSIYMGAAQLLGRTGYAASRPYVRVVTEEGGEPTARVEPATANTSAVHAVLPREMAAASGGAEVEALGGESTPKHRGQQQRMPVVHWRQKAARRRQR</sequence>
<keyword evidence="4" id="KW-0677">Repeat</keyword>
<comment type="subcellular location">
    <subcellularLocation>
        <location evidence="1">Membrane</location>
        <topology evidence="1">Multi-pass membrane protein</topology>
    </subcellularLocation>
</comment>
<evidence type="ECO:0000256" key="1">
    <source>
        <dbReference type="ARBA" id="ARBA00004141"/>
    </source>
</evidence>
<dbReference type="Pfam" id="PF16905">
    <property type="entry name" value="GPHH"/>
    <property type="match status" value="1"/>
</dbReference>
<feature type="transmembrane region" description="Helical" evidence="10">
    <location>
        <begin position="87"/>
        <end position="110"/>
    </location>
</feature>